<gene>
    <name evidence="1" type="ORF">F511_46461</name>
</gene>
<organism evidence="1 2">
    <name type="scientific">Dorcoceras hygrometricum</name>
    <dbReference type="NCBI Taxonomy" id="472368"/>
    <lineage>
        <taxon>Eukaryota</taxon>
        <taxon>Viridiplantae</taxon>
        <taxon>Streptophyta</taxon>
        <taxon>Embryophyta</taxon>
        <taxon>Tracheophyta</taxon>
        <taxon>Spermatophyta</taxon>
        <taxon>Magnoliopsida</taxon>
        <taxon>eudicotyledons</taxon>
        <taxon>Gunneridae</taxon>
        <taxon>Pentapetalae</taxon>
        <taxon>asterids</taxon>
        <taxon>lamiids</taxon>
        <taxon>Lamiales</taxon>
        <taxon>Gesneriaceae</taxon>
        <taxon>Didymocarpoideae</taxon>
        <taxon>Trichosporeae</taxon>
        <taxon>Loxocarpinae</taxon>
        <taxon>Dorcoceras</taxon>
    </lineage>
</organism>
<proteinExistence type="predicted"/>
<evidence type="ECO:0000313" key="1">
    <source>
        <dbReference type="EMBL" id="KZT76514.1"/>
    </source>
</evidence>
<sequence length="165" mass="17666">MCGGAPTLAPVRRASCALAAQREGTAARTCALNIGHSVAPRPRSSSRLGRALRRASAALVARLGRACHAPPPRLSRTSGGHLLLLVARRRGRMAPLVEGWPTRRRLLLRTSGAGCVLAARCARDAMRRWSAPLCAAFDFVDGGGRRPVAAPASFRRCRDGWSDFF</sequence>
<reference evidence="1 2" key="1">
    <citation type="journal article" date="2015" name="Proc. Natl. Acad. Sci. U.S.A.">
        <title>The resurrection genome of Boea hygrometrica: A blueprint for survival of dehydration.</title>
        <authorList>
            <person name="Xiao L."/>
            <person name="Yang G."/>
            <person name="Zhang L."/>
            <person name="Yang X."/>
            <person name="Zhao S."/>
            <person name="Ji Z."/>
            <person name="Zhou Q."/>
            <person name="Hu M."/>
            <person name="Wang Y."/>
            <person name="Chen M."/>
            <person name="Xu Y."/>
            <person name="Jin H."/>
            <person name="Xiao X."/>
            <person name="Hu G."/>
            <person name="Bao F."/>
            <person name="Hu Y."/>
            <person name="Wan P."/>
            <person name="Li L."/>
            <person name="Deng X."/>
            <person name="Kuang T."/>
            <person name="Xiang C."/>
            <person name="Zhu J.K."/>
            <person name="Oliver M.J."/>
            <person name="He Y."/>
        </authorList>
    </citation>
    <scope>NUCLEOTIDE SEQUENCE [LARGE SCALE GENOMIC DNA]</scope>
    <source>
        <strain evidence="2">cv. XS01</strain>
    </source>
</reference>
<dbReference type="Proteomes" id="UP000250235">
    <property type="component" value="Unassembled WGS sequence"/>
</dbReference>
<name>A0A2Z6ZTG0_9LAMI</name>
<dbReference type="AlphaFoldDB" id="A0A2Z6ZTG0"/>
<protein>
    <submittedName>
        <fullName evidence="1">Uncharacterized protein</fullName>
    </submittedName>
</protein>
<accession>A0A2Z6ZTG0</accession>
<dbReference type="EMBL" id="KV114299">
    <property type="protein sequence ID" value="KZT76514.1"/>
    <property type="molecule type" value="Genomic_DNA"/>
</dbReference>
<keyword evidence="2" id="KW-1185">Reference proteome</keyword>
<evidence type="ECO:0000313" key="2">
    <source>
        <dbReference type="Proteomes" id="UP000250235"/>
    </source>
</evidence>